<dbReference type="EMBL" id="HBHT01036132">
    <property type="protein sequence ID" value="CAD9989266.1"/>
    <property type="molecule type" value="Transcribed_RNA"/>
</dbReference>
<feature type="compositionally biased region" description="Basic residues" evidence="1">
    <location>
        <begin position="221"/>
        <end position="237"/>
    </location>
</feature>
<protein>
    <submittedName>
        <fullName evidence="2">Uncharacterized protein</fullName>
    </submittedName>
</protein>
<feature type="compositionally biased region" description="Low complexity" evidence="1">
    <location>
        <begin position="160"/>
        <end position="171"/>
    </location>
</feature>
<feature type="region of interest" description="Disordered" evidence="1">
    <location>
        <begin position="44"/>
        <end position="99"/>
    </location>
</feature>
<evidence type="ECO:0000313" key="2">
    <source>
        <dbReference type="EMBL" id="CAD9989266.1"/>
    </source>
</evidence>
<feature type="compositionally biased region" description="Polar residues" evidence="1">
    <location>
        <begin position="115"/>
        <end position="129"/>
    </location>
</feature>
<gene>
    <name evidence="2" type="ORF">APAL1065_LOCUS24286</name>
</gene>
<feature type="compositionally biased region" description="Basic and acidic residues" evidence="1">
    <location>
        <begin position="307"/>
        <end position="319"/>
    </location>
</feature>
<evidence type="ECO:0000256" key="1">
    <source>
        <dbReference type="SAM" id="MobiDB-lite"/>
    </source>
</evidence>
<sequence>MKLPFHLHLPHLSNHRAKDQEKDDYGMLSSESFRVDDSIELKPASAVNKDQPSVVKEEDLESTVDDSSFAGDDEVEITNPRSRAKSFDEASAGVHGHMRGVQRATSFDHEYASCNASRTSAQSRHQSNHGLPRTRKIVHHTTSLGTDSTHSEKSRSLGGSSHSRNSTAASSVHHRANAKEILERCERRARRRMSNASAEYSEADSKSMASSTHSKDESASRRKHKKSSSSRRKKKHSDKSDDESKSMSESSAHTKSSSSNKHGRKHTSKSSKSSTREKLSSSSNHSTKSAPPARESSNVSETSDSDEGVHIDHMKHGSKNESFVQLDFVPTAES</sequence>
<organism evidence="2">
    <name type="scientific">Entomoneis paludosa</name>
    <dbReference type="NCBI Taxonomy" id="265537"/>
    <lineage>
        <taxon>Eukaryota</taxon>
        <taxon>Sar</taxon>
        <taxon>Stramenopiles</taxon>
        <taxon>Ochrophyta</taxon>
        <taxon>Bacillariophyta</taxon>
        <taxon>Bacillariophyceae</taxon>
        <taxon>Bacillariophycidae</taxon>
        <taxon>Entomoneidaceae</taxon>
        <taxon>Entomoneis</taxon>
    </lineage>
</organism>
<feature type="region of interest" description="Disordered" evidence="1">
    <location>
        <begin position="1"/>
        <end position="25"/>
    </location>
</feature>
<accession>A0A7S2YQN7</accession>
<feature type="compositionally biased region" description="Low complexity" evidence="1">
    <location>
        <begin position="247"/>
        <end position="259"/>
    </location>
</feature>
<feature type="compositionally biased region" description="Basic and acidic residues" evidence="1">
    <location>
        <begin position="177"/>
        <end position="186"/>
    </location>
</feature>
<name>A0A7S2YQN7_9STRA</name>
<reference evidence="2" key="1">
    <citation type="submission" date="2021-01" db="EMBL/GenBank/DDBJ databases">
        <authorList>
            <person name="Corre E."/>
            <person name="Pelletier E."/>
            <person name="Niang G."/>
            <person name="Scheremetjew M."/>
            <person name="Finn R."/>
            <person name="Kale V."/>
            <person name="Holt S."/>
            <person name="Cochrane G."/>
            <person name="Meng A."/>
            <person name="Brown T."/>
            <person name="Cohen L."/>
        </authorList>
    </citation>
    <scope>NUCLEOTIDE SEQUENCE</scope>
    <source>
        <strain evidence="2">CCMP125</strain>
    </source>
</reference>
<feature type="region of interest" description="Disordered" evidence="1">
    <location>
        <begin position="115"/>
        <end position="334"/>
    </location>
</feature>
<proteinExistence type="predicted"/>
<dbReference type="AlphaFoldDB" id="A0A7S2YQN7"/>
<feature type="compositionally biased region" description="Low complexity" evidence="1">
    <location>
        <begin position="280"/>
        <end position="289"/>
    </location>
</feature>
<feature type="compositionally biased region" description="Basic and acidic residues" evidence="1">
    <location>
        <begin position="16"/>
        <end position="25"/>
    </location>
</feature>